<evidence type="ECO:0008006" key="3">
    <source>
        <dbReference type="Google" id="ProtNLM"/>
    </source>
</evidence>
<keyword evidence="2" id="KW-1185">Reference proteome</keyword>
<reference evidence="1 2" key="1">
    <citation type="journal article" date="2009" name="BMC Genomics">
        <title>The complete genome sequence of Xanthomonas albilineans provides new insights into the reductive genome evolution of the xylem-limited Xanthomonadaceae.</title>
        <authorList>
            <person name="Pieretti I."/>
            <person name="Royer M."/>
            <person name="Barbe V."/>
            <person name="Carrere S."/>
            <person name="Koebnik R."/>
            <person name="Cociancich S."/>
            <person name="Couloux A."/>
            <person name="Darrasse A."/>
            <person name="Gouzy J."/>
            <person name="Jacques M.A."/>
            <person name="Lauber E."/>
            <person name="Manceau C."/>
            <person name="Mangenot S."/>
            <person name="Poussier S."/>
            <person name="Segurens B."/>
            <person name="Szurek B."/>
            <person name="Verdier V."/>
            <person name="Arlat M."/>
            <person name="Rott P."/>
        </authorList>
    </citation>
    <scope>NUCLEOTIDE SEQUENCE [LARGE SCALE GENOMIC DNA]</scope>
    <source>
        <strain evidence="2">GPE PC73 / CFBP 7063</strain>
    </source>
</reference>
<dbReference type="InterPro" id="IPR009367">
    <property type="entry name" value="Elm1-like"/>
</dbReference>
<evidence type="ECO:0000313" key="2">
    <source>
        <dbReference type="Proteomes" id="UP000001890"/>
    </source>
</evidence>
<proteinExistence type="predicted"/>
<protein>
    <recommendedName>
        <fullName evidence="3">Nucleoside-diphosphate sugar epimerase</fullName>
    </recommendedName>
</protein>
<evidence type="ECO:0000313" key="1">
    <source>
        <dbReference type="EMBL" id="CBA14871.1"/>
    </source>
</evidence>
<dbReference type="eggNOG" id="COG3660">
    <property type="taxonomic scope" value="Bacteria"/>
</dbReference>
<dbReference type="PANTHER" id="PTHR33986:SF15">
    <property type="entry name" value="MITOCHONDRIAL FISSION PROTEIN ELM1"/>
    <property type="match status" value="1"/>
</dbReference>
<dbReference type="KEGG" id="xal:XALC_0329"/>
<gene>
    <name evidence="1" type="ordered locus">XALc_0329</name>
</gene>
<accession>D2UB11</accession>
<dbReference type="AlphaFoldDB" id="D2UB11"/>
<dbReference type="Proteomes" id="UP000001890">
    <property type="component" value="Chromosome"/>
</dbReference>
<sequence length="320" mass="34205">MDECWAISDGHAGNARQAEALAAALAVNPAQPPQTLVLQPHMPWRWLAPRRLPGATRAYGPDFADLLRHPPALAIGCGRQAALATRLLRTRGSQVVQVLDPRLPTRHWDMLVVPEHDRLRGDNVLTLLGSLHPVDDGWLAQGRAAFPELGMLPSPRTGLLVGGPAGLAPWNSAQASAAFDAIATHLRATGGSILASASRRTPAEVAAALRRVFADLPGVIWCDERDGANPYAGILGWAERLACTPDSVNLLSEACATRTPVRVLMPELACGRAQAFHRALHERGRLTSTHDAGDATAAGIEPLRETARIAARIREHLRAG</sequence>
<organism evidence="1 2">
    <name type="scientific">Xanthomonas albilineans (strain GPE PC73 / CFBP 7063)</name>
    <dbReference type="NCBI Taxonomy" id="380358"/>
    <lineage>
        <taxon>Bacteria</taxon>
        <taxon>Pseudomonadati</taxon>
        <taxon>Pseudomonadota</taxon>
        <taxon>Gammaproteobacteria</taxon>
        <taxon>Lysobacterales</taxon>
        <taxon>Lysobacteraceae</taxon>
        <taxon>Xanthomonas</taxon>
    </lineage>
</organism>
<dbReference type="STRING" id="380358.XALC_0329"/>
<dbReference type="EMBL" id="FP565176">
    <property type="protein sequence ID" value="CBA14871.1"/>
    <property type="molecule type" value="Genomic_DNA"/>
</dbReference>
<dbReference type="PANTHER" id="PTHR33986">
    <property type="entry name" value="OS02G0535700 PROTEIN"/>
    <property type="match status" value="1"/>
</dbReference>
<name>D2UB11_XANAP</name>
<dbReference type="Pfam" id="PF06258">
    <property type="entry name" value="Mito_fiss_Elm1"/>
    <property type="match status" value="1"/>
</dbReference>